<dbReference type="InterPro" id="IPR046338">
    <property type="entry name" value="GAIN_dom_sf"/>
</dbReference>
<dbReference type="InterPro" id="IPR000203">
    <property type="entry name" value="GPS"/>
</dbReference>
<keyword evidence="4" id="KW-0297">G-protein coupled receptor</keyword>
<accession>A0AAV6VM82</accession>
<dbReference type="GO" id="GO:0004930">
    <property type="term" value="F:G protein-coupled receptor activity"/>
    <property type="evidence" value="ECO:0007669"/>
    <property type="project" value="UniProtKB-KW"/>
</dbReference>
<dbReference type="InterPro" id="IPR057244">
    <property type="entry name" value="GAIN_B"/>
</dbReference>
<feature type="region of interest" description="Disordered" evidence="9">
    <location>
        <begin position="332"/>
        <end position="353"/>
    </location>
</feature>
<dbReference type="InterPro" id="IPR016186">
    <property type="entry name" value="C-type_lectin-like/link_sf"/>
</dbReference>
<gene>
    <name evidence="13" type="ORF">JTE90_027519</name>
</gene>
<feature type="transmembrane region" description="Helical" evidence="10">
    <location>
        <begin position="1214"/>
        <end position="1237"/>
    </location>
</feature>
<dbReference type="Gene3D" id="2.60.220.50">
    <property type="match status" value="1"/>
</dbReference>
<evidence type="ECO:0000256" key="10">
    <source>
        <dbReference type="SAM" id="Phobius"/>
    </source>
</evidence>
<proteinExistence type="predicted"/>
<evidence type="ECO:0000256" key="9">
    <source>
        <dbReference type="SAM" id="MobiDB-lite"/>
    </source>
</evidence>
<evidence type="ECO:0000313" key="13">
    <source>
        <dbReference type="EMBL" id="KAG8196801.1"/>
    </source>
</evidence>
<dbReference type="Gene3D" id="4.10.1240.10">
    <property type="entry name" value="GPCR, family 2, extracellular hormone receptor domain"/>
    <property type="match status" value="1"/>
</dbReference>
<evidence type="ECO:0000256" key="8">
    <source>
        <dbReference type="ARBA" id="ARBA00023224"/>
    </source>
</evidence>
<feature type="domain" description="G-protein coupled receptors family 2 profile 2" evidence="12">
    <location>
        <begin position="994"/>
        <end position="1238"/>
    </location>
</feature>
<keyword evidence="6" id="KW-1015">Disulfide bond</keyword>
<organism evidence="13 14">
    <name type="scientific">Oedothorax gibbosus</name>
    <dbReference type="NCBI Taxonomy" id="931172"/>
    <lineage>
        <taxon>Eukaryota</taxon>
        <taxon>Metazoa</taxon>
        <taxon>Ecdysozoa</taxon>
        <taxon>Arthropoda</taxon>
        <taxon>Chelicerata</taxon>
        <taxon>Arachnida</taxon>
        <taxon>Araneae</taxon>
        <taxon>Araneomorphae</taxon>
        <taxon>Entelegynae</taxon>
        <taxon>Araneoidea</taxon>
        <taxon>Linyphiidae</taxon>
        <taxon>Erigoninae</taxon>
        <taxon>Oedothorax</taxon>
    </lineage>
</organism>
<dbReference type="Proteomes" id="UP000827092">
    <property type="component" value="Unassembled WGS sequence"/>
</dbReference>
<evidence type="ECO:0000256" key="5">
    <source>
        <dbReference type="ARBA" id="ARBA00023136"/>
    </source>
</evidence>
<keyword evidence="5 10" id="KW-0472">Membrane</keyword>
<feature type="compositionally biased region" description="Polar residues" evidence="9">
    <location>
        <begin position="336"/>
        <end position="352"/>
    </location>
</feature>
<dbReference type="GO" id="GO:0007166">
    <property type="term" value="P:cell surface receptor signaling pathway"/>
    <property type="evidence" value="ECO:0007669"/>
    <property type="project" value="InterPro"/>
</dbReference>
<dbReference type="Gene3D" id="3.10.100.10">
    <property type="entry name" value="Mannose-Binding Protein A, subunit A"/>
    <property type="match status" value="1"/>
</dbReference>
<comment type="caution">
    <text evidence="13">The sequence shown here is derived from an EMBL/GenBank/DDBJ whole genome shotgun (WGS) entry which is preliminary data.</text>
</comment>
<keyword evidence="3 10" id="KW-1133">Transmembrane helix</keyword>
<evidence type="ECO:0000256" key="2">
    <source>
        <dbReference type="ARBA" id="ARBA00022692"/>
    </source>
</evidence>
<dbReference type="PROSITE" id="PS50261">
    <property type="entry name" value="G_PROTEIN_RECEP_F2_4"/>
    <property type="match status" value="1"/>
</dbReference>
<feature type="domain" description="GAIN-B" evidence="11">
    <location>
        <begin position="816"/>
        <end position="985"/>
    </location>
</feature>
<feature type="transmembrane region" description="Helical" evidence="10">
    <location>
        <begin position="1029"/>
        <end position="1048"/>
    </location>
</feature>
<name>A0AAV6VM82_9ARAC</name>
<evidence type="ECO:0000313" key="14">
    <source>
        <dbReference type="Proteomes" id="UP000827092"/>
    </source>
</evidence>
<dbReference type="PANTHER" id="PTHR12011">
    <property type="entry name" value="ADHESION G-PROTEIN COUPLED RECEPTOR"/>
    <property type="match status" value="1"/>
</dbReference>
<evidence type="ECO:0000256" key="6">
    <source>
        <dbReference type="ARBA" id="ARBA00023157"/>
    </source>
</evidence>
<dbReference type="SMART" id="SM00303">
    <property type="entry name" value="GPS"/>
    <property type="match status" value="1"/>
</dbReference>
<feature type="transmembrane region" description="Helical" evidence="10">
    <location>
        <begin position="1094"/>
        <end position="1117"/>
    </location>
</feature>
<dbReference type="InterPro" id="IPR036445">
    <property type="entry name" value="GPCR_2_extracell_dom_sf"/>
</dbReference>
<feature type="region of interest" description="Disordered" evidence="9">
    <location>
        <begin position="276"/>
        <end position="313"/>
    </location>
</feature>
<dbReference type="PRINTS" id="PR00249">
    <property type="entry name" value="GPCRSECRETIN"/>
</dbReference>
<dbReference type="EMBL" id="JAFNEN010000063">
    <property type="protein sequence ID" value="KAG8196801.1"/>
    <property type="molecule type" value="Genomic_DNA"/>
</dbReference>
<keyword evidence="7" id="KW-0675">Receptor</keyword>
<dbReference type="GO" id="GO:0005886">
    <property type="term" value="C:plasma membrane"/>
    <property type="evidence" value="ECO:0007669"/>
    <property type="project" value="TreeGrafter"/>
</dbReference>
<dbReference type="PANTHER" id="PTHR12011:SF347">
    <property type="entry name" value="FI21270P1-RELATED"/>
    <property type="match status" value="1"/>
</dbReference>
<evidence type="ECO:0000256" key="1">
    <source>
        <dbReference type="ARBA" id="ARBA00004141"/>
    </source>
</evidence>
<protein>
    <submittedName>
        <fullName evidence="13">Uncharacterized protein</fullName>
    </submittedName>
</protein>
<sequence>MSEEVKEVKKVRKVADDFINVVRDWFTSKYSINGVTTHNRTNWTAASEHCRGKGKILFNPQSWKEVEDVWEHIKRRVKEKPKKAMGPKIPLTLIGIKLWTGIETAGIFPFITDTNKTWLNDKINEKISVNLAIQNQTFCVAIKFTESNITAEVEYKSTNLNFFCEKLQKTTDENPVSSRTEPYIYTLLTNEEPPEADEGPTEITKEQDLTTVPPRIEEPLQLTLPLTLSTIHAKDKSKITTVPSKTIFTLTTPKKILTSKPTKEFSISPLTSVVTSMPPNKMSTEKMSTSNSTERPKTSISTIGTSDTPLTSETVDGTLTEKLSTEMTSIAGGGMTSFSEPTLMSTSTTSKLPRTKTINEDNTVESTVKKSTTTPQVTNVEVLETKSTMDETVNTVTEHETTFQETENTVEETVSTMTENDTTVRETEYTVNDTVNIDAETEYTVHETENPLTEYDTTVHESENTVNDVVSTVTETEYTVYETENSVTEYDTTVQESEYTVDDIVSTVTMNATTVPKTEKTVKQTENTMTEYQETETAVNKTLNPVIECDITSPIVENASSPEEEISETLKTSSFTTQNIFTSTQENYKPTEQILNLTIINVNITEDSTLSTEKSSSSTSISTSTAIVTSTEETSSSCEAKRVMYKGLEIRLPETNFGQVAEPPCPRGTYGAIRWKCNEILGYFEKNGYVSCQTLNCSEKLDKPSNPNDTEYLSYEVTRLFLCEDDDDDQENKTINVLDQMKQKRKAYKGKDVLQESFDPGKVKKDMSMMLDVYDRLMDKDAKVWNKMKKTSRRSTSMEIMKETEETAWTIGCLMQEASMKKDNLAVQVFSLKADQSADMLLALSTAEIGSVRLPGNLRARTDGMCRTSNQKGVVSAYKNVQYLDPNNSFLNISSGVIGVSVDQFSTTYHLPENETVRLVLYHPKMPKDAKALCVFLDWNATKEEDFGIWNPLGCNAVGGGDNFTVCECNHLTNFAVLMDFREHEASEEDQNVLNILSVIFCSLSSIALLLTIIIYLTIRSLRSRRSTITCNLAICLLGMNILVQTGFDRVSTIACKITSALIQYCVLSAFFWMLLEGALLYKMVIVVFETKKISLKVLYAIAYGIPFFIVTLSSAVGSDTMIRKHHCWPSSKRGHIWSVMGPIVLVISVNLIILCLTLNAASKIDRMNTTKSKMSNEDRKRIVKQRMKGVFSLMCLLGFTWTVGFLQGTKTSFAQYIFVIVNGLQGVFLFVSQVILNDNVYKKLFAIYKENFARFSSKTSSWNLMASMKAKPNLEIKPIRKEEKSVDEFSSICIEEPEDQKIKSFSPNISHEDLCKVRLRIMELAKEQRELHPFGLNQDHI</sequence>
<feature type="transmembrane region" description="Helical" evidence="10">
    <location>
        <begin position="1137"/>
        <end position="1162"/>
    </location>
</feature>
<dbReference type="PROSITE" id="PS50221">
    <property type="entry name" value="GAIN_B"/>
    <property type="match status" value="1"/>
</dbReference>
<evidence type="ECO:0000256" key="7">
    <source>
        <dbReference type="ARBA" id="ARBA00023170"/>
    </source>
</evidence>
<comment type="subcellular location">
    <subcellularLocation>
        <location evidence="1">Membrane</location>
        <topology evidence="1">Multi-pass membrane protein</topology>
    </subcellularLocation>
</comment>
<dbReference type="InterPro" id="IPR000832">
    <property type="entry name" value="GPCR_2_secretin-like"/>
</dbReference>
<evidence type="ECO:0000256" key="3">
    <source>
        <dbReference type="ARBA" id="ARBA00022989"/>
    </source>
</evidence>
<feature type="transmembrane region" description="Helical" evidence="10">
    <location>
        <begin position="1060"/>
        <end position="1082"/>
    </location>
</feature>
<dbReference type="Pfam" id="PF01825">
    <property type="entry name" value="GPS"/>
    <property type="match status" value="1"/>
</dbReference>
<evidence type="ECO:0000259" key="11">
    <source>
        <dbReference type="PROSITE" id="PS50221"/>
    </source>
</evidence>
<dbReference type="Pfam" id="PF00002">
    <property type="entry name" value="7tm_2"/>
    <property type="match status" value="1"/>
</dbReference>
<keyword evidence="8" id="KW-0807">Transducer</keyword>
<evidence type="ECO:0000259" key="12">
    <source>
        <dbReference type="PROSITE" id="PS50261"/>
    </source>
</evidence>
<keyword evidence="14" id="KW-1185">Reference proteome</keyword>
<reference evidence="13 14" key="1">
    <citation type="journal article" date="2022" name="Nat. Ecol. Evol.">
        <title>A masculinizing supergene underlies an exaggerated male reproductive morph in a spider.</title>
        <authorList>
            <person name="Hendrickx F."/>
            <person name="De Corte Z."/>
            <person name="Sonet G."/>
            <person name="Van Belleghem S.M."/>
            <person name="Kostlbacher S."/>
            <person name="Vangestel C."/>
        </authorList>
    </citation>
    <scope>NUCLEOTIDE SEQUENCE [LARGE SCALE GENOMIC DNA]</scope>
    <source>
        <strain evidence="13">W744_W776</strain>
    </source>
</reference>
<dbReference type="InterPro" id="IPR017981">
    <property type="entry name" value="GPCR_2-like_7TM"/>
</dbReference>
<dbReference type="Gene3D" id="1.20.1070.10">
    <property type="entry name" value="Rhodopsin 7-helix transmembrane proteins"/>
    <property type="match status" value="1"/>
</dbReference>
<keyword evidence="2 10" id="KW-0812">Transmembrane</keyword>
<feature type="transmembrane region" description="Helical" evidence="10">
    <location>
        <begin position="1190"/>
        <end position="1208"/>
    </location>
</feature>
<feature type="transmembrane region" description="Helical" evidence="10">
    <location>
        <begin position="996"/>
        <end position="1017"/>
    </location>
</feature>
<dbReference type="CDD" id="cd13952">
    <property type="entry name" value="7tm_classB"/>
    <property type="match status" value="1"/>
</dbReference>
<evidence type="ECO:0000256" key="4">
    <source>
        <dbReference type="ARBA" id="ARBA00023040"/>
    </source>
</evidence>